<dbReference type="SUPFAM" id="SSF54791">
    <property type="entry name" value="Eukaryotic type KH-domain (KH-domain type I)"/>
    <property type="match status" value="1"/>
</dbReference>
<dbReference type="InterPro" id="IPR036612">
    <property type="entry name" value="KH_dom_type_1_sf"/>
</dbReference>
<dbReference type="VEuPathDB" id="MicrosporidiaDB:CWI36_0120p0030"/>
<dbReference type="Proteomes" id="UP000291404">
    <property type="component" value="Unassembled WGS sequence"/>
</dbReference>
<evidence type="ECO:0000256" key="1">
    <source>
        <dbReference type="PROSITE-ProRule" id="PRU00117"/>
    </source>
</evidence>
<organism evidence="3 4">
    <name type="scientific">Hamiltosporidium magnivora</name>
    <dbReference type="NCBI Taxonomy" id="148818"/>
    <lineage>
        <taxon>Eukaryota</taxon>
        <taxon>Fungi</taxon>
        <taxon>Fungi incertae sedis</taxon>
        <taxon>Microsporidia</taxon>
        <taxon>Dubosqiidae</taxon>
        <taxon>Hamiltosporidium</taxon>
    </lineage>
</organism>
<dbReference type="Gene3D" id="3.30.310.210">
    <property type="match status" value="1"/>
</dbReference>
<evidence type="ECO:0000259" key="2">
    <source>
        <dbReference type="SMART" id="SM00322"/>
    </source>
</evidence>
<dbReference type="PROSITE" id="PS50084">
    <property type="entry name" value="KH_TYPE_1"/>
    <property type="match status" value="2"/>
</dbReference>
<accession>A0A4Q9LMW5</accession>
<feature type="domain" description="K Homology" evidence="2">
    <location>
        <begin position="196"/>
        <end position="268"/>
    </location>
</feature>
<dbReference type="EMBL" id="PITI01000120">
    <property type="protein sequence ID" value="TBU08580.1"/>
    <property type="molecule type" value="Genomic_DNA"/>
</dbReference>
<dbReference type="Pfam" id="PF00013">
    <property type="entry name" value="KH_1"/>
    <property type="match status" value="1"/>
</dbReference>
<name>A0A4Q9LMW5_9MICR</name>
<dbReference type="InterPro" id="IPR004087">
    <property type="entry name" value="KH_dom"/>
</dbReference>
<dbReference type="CDD" id="cd00105">
    <property type="entry name" value="KH-I"/>
    <property type="match status" value="1"/>
</dbReference>
<evidence type="ECO:0000313" key="4">
    <source>
        <dbReference type="Proteomes" id="UP000291404"/>
    </source>
</evidence>
<protein>
    <submittedName>
        <fullName evidence="3">KH domain-containing protein</fullName>
    </submittedName>
</protein>
<feature type="domain" description="K Homology" evidence="2">
    <location>
        <begin position="120"/>
        <end position="189"/>
    </location>
</feature>
<sequence>MKSPEKLSKELFIQNLHGKYNKYVNFKLDKNIFYNDEDKYRSTNLNEFLIPDIIVEENIVLRKIEARNIYKISEDFNTEVIILDEDVEIIVVAIKGTKYNIRKTIEELFKRNVEKYNFGVEKTLEIVVSREKWGYITGKNGNALNEIQKNTSTKIILSKASDTENKIIVITGNEENCFQAKEMILSNIYFSFSSQKQNSYKIIIPEKMALYLLARKAEEFKILQVKVPSKIFIEPTYISTNDTRRALVISGNYENFKKTKETILEYFKDKISLNDIEILE</sequence>
<dbReference type="VEuPathDB" id="MicrosporidiaDB:CWI39_1860p0020"/>
<dbReference type="GO" id="GO:0003723">
    <property type="term" value="F:RNA binding"/>
    <property type="evidence" value="ECO:0007669"/>
    <property type="project" value="UniProtKB-UniRule"/>
</dbReference>
<evidence type="ECO:0000313" key="3">
    <source>
        <dbReference type="EMBL" id="TBU08580.1"/>
    </source>
</evidence>
<dbReference type="InterPro" id="IPR004088">
    <property type="entry name" value="KH_dom_type_1"/>
</dbReference>
<comment type="caution">
    <text evidence="3">The sequence shown here is derived from an EMBL/GenBank/DDBJ whole genome shotgun (WGS) entry which is preliminary data.</text>
</comment>
<proteinExistence type="predicted"/>
<gene>
    <name evidence="3" type="ORF">CWI36_0120p0030</name>
</gene>
<dbReference type="AlphaFoldDB" id="A0A4Q9LMW5"/>
<keyword evidence="1" id="KW-0694">RNA-binding</keyword>
<reference evidence="3 4" key="1">
    <citation type="submission" date="2017-12" db="EMBL/GenBank/DDBJ databases">
        <authorList>
            <person name="Pombert J.-F."/>
            <person name="Haag K.L."/>
            <person name="Ebert D."/>
        </authorList>
    </citation>
    <scope>NUCLEOTIDE SEQUENCE [LARGE SCALE GENOMIC DNA]</scope>
    <source>
        <strain evidence="3">BE-OM-2</strain>
    </source>
</reference>
<dbReference type="STRING" id="148818.A0A4Q9LMW5"/>
<keyword evidence="4" id="KW-1185">Reference proteome</keyword>
<dbReference type="SMART" id="SM00322">
    <property type="entry name" value="KH"/>
    <property type="match status" value="2"/>
</dbReference>